<evidence type="ECO:0000313" key="2">
    <source>
        <dbReference type="EMBL" id="PLS00325.1"/>
    </source>
</evidence>
<dbReference type="InterPro" id="IPR036412">
    <property type="entry name" value="HAD-like_sf"/>
</dbReference>
<dbReference type="SUPFAM" id="SSF56784">
    <property type="entry name" value="HAD-like"/>
    <property type="match status" value="1"/>
</dbReference>
<dbReference type="GO" id="GO:0000287">
    <property type="term" value="F:magnesium ion binding"/>
    <property type="evidence" value="ECO:0007669"/>
    <property type="project" value="TreeGrafter"/>
</dbReference>
<evidence type="ECO:0000313" key="1">
    <source>
        <dbReference type="EMBL" id="PLR86554.1"/>
    </source>
</evidence>
<evidence type="ECO:0000313" key="4">
    <source>
        <dbReference type="Proteomes" id="UP000235114"/>
    </source>
</evidence>
<dbReference type="EMBL" id="PGVA01000002">
    <property type="protein sequence ID" value="PLR86554.1"/>
    <property type="molecule type" value="Genomic_DNA"/>
</dbReference>
<organism evidence="1 3">
    <name type="scientific">Bacillus canaveralius</name>
    <dbReference type="NCBI Taxonomy" id="1403243"/>
    <lineage>
        <taxon>Bacteria</taxon>
        <taxon>Bacillati</taxon>
        <taxon>Bacillota</taxon>
        <taxon>Bacilli</taxon>
        <taxon>Bacillales</taxon>
        <taxon>Bacillaceae</taxon>
        <taxon>Bacillus</taxon>
    </lineage>
</organism>
<dbReference type="OrthoDB" id="9790031at2"/>
<dbReference type="PANTHER" id="PTHR10000:SF8">
    <property type="entry name" value="HAD SUPERFAMILY HYDROLASE-LIKE, TYPE 3"/>
    <property type="match status" value="1"/>
</dbReference>
<reference evidence="2 4" key="2">
    <citation type="submission" date="2017-12" db="EMBL/GenBank/DDBJ databases">
        <title>Comparative Functional Genomics of Dry Heat Resistant strains isolated from the Viking Spacecraft.</title>
        <authorList>
            <person name="Seuylemezian A."/>
            <person name="Cooper K."/>
            <person name="Vaishampayan P."/>
        </authorList>
    </citation>
    <scope>NUCLEOTIDE SEQUENCE [LARGE SCALE GENOMIC DNA]</scope>
    <source>
        <strain evidence="2 4">ATCC 29669</strain>
    </source>
</reference>
<dbReference type="Proteomes" id="UP000234951">
    <property type="component" value="Unassembled WGS sequence"/>
</dbReference>
<dbReference type="AlphaFoldDB" id="A0A2N5GSC8"/>
<dbReference type="EMBL" id="PGVD01000012">
    <property type="protein sequence ID" value="PLS00325.1"/>
    <property type="molecule type" value="Genomic_DNA"/>
</dbReference>
<sequence>MYRIVFLDIDETILNSQGQLDAKLIGTIQEVQKKGILVALATGRSLEGAEIYGEQLGVSKYVTYNGGYVISHNQIVHDVKIPSKLAHNLCNKTNELNGVFIHFSYSSSQSNHTPPEIEYLLPIAKPSTVDDTNHDAHRLVLYLEANHRASLRKEIKNVAIFDEGDRLEIFPQGSKWSGISPLIKQLGISPNEVITIGNGTNDIEMLKEAGLGIAMGNASETVKKSANWVTADNDHHGVTLALSKVFELNINELIF</sequence>
<dbReference type="SFLD" id="SFLDS00003">
    <property type="entry name" value="Haloacid_Dehalogenase"/>
    <property type="match status" value="1"/>
</dbReference>
<keyword evidence="4" id="KW-1185">Reference proteome</keyword>
<comment type="caution">
    <text evidence="1">The sequence shown here is derived from an EMBL/GenBank/DDBJ whole genome shotgun (WGS) entry which is preliminary data.</text>
</comment>
<reference evidence="1 3" key="1">
    <citation type="submission" date="2017-11" db="EMBL/GenBank/DDBJ databases">
        <title>Comparitive Functional Genomics of Dry Heat Resistant strains isolated from the Viking Spacecraft.</title>
        <authorList>
            <person name="Seuylemezian A."/>
            <person name="Cooper K."/>
            <person name="Vaishampayan P."/>
        </authorList>
    </citation>
    <scope>NUCLEOTIDE SEQUENCE [LARGE SCALE GENOMIC DNA]</scope>
    <source>
        <strain evidence="1 3">M4.6</strain>
    </source>
</reference>
<dbReference type="Proteomes" id="UP000235114">
    <property type="component" value="Unassembled WGS sequence"/>
</dbReference>
<dbReference type="NCBIfam" id="TIGR00099">
    <property type="entry name" value="Cof-subfamily"/>
    <property type="match status" value="1"/>
</dbReference>
<proteinExistence type="predicted"/>
<accession>A0A2N5GSC8</accession>
<dbReference type="InterPro" id="IPR023214">
    <property type="entry name" value="HAD_sf"/>
</dbReference>
<gene>
    <name evidence="1" type="ORF">CU635_01150</name>
    <name evidence="2" type="ORF">CVD25_03555</name>
</gene>
<evidence type="ECO:0008006" key="5">
    <source>
        <dbReference type="Google" id="ProtNLM"/>
    </source>
</evidence>
<dbReference type="Pfam" id="PF08282">
    <property type="entry name" value="Hydrolase_3"/>
    <property type="match status" value="1"/>
</dbReference>
<dbReference type="RefSeq" id="WP_101575339.1">
    <property type="nucleotide sequence ID" value="NZ_PGVA01000002.1"/>
</dbReference>
<dbReference type="InterPro" id="IPR000150">
    <property type="entry name" value="Cof"/>
</dbReference>
<dbReference type="SFLD" id="SFLDG01140">
    <property type="entry name" value="C2.B:_Phosphomannomutase_and_P"/>
    <property type="match status" value="1"/>
</dbReference>
<dbReference type="GO" id="GO:0016791">
    <property type="term" value="F:phosphatase activity"/>
    <property type="evidence" value="ECO:0007669"/>
    <property type="project" value="TreeGrafter"/>
</dbReference>
<dbReference type="PANTHER" id="PTHR10000">
    <property type="entry name" value="PHOSPHOSERINE PHOSPHATASE"/>
    <property type="match status" value="1"/>
</dbReference>
<dbReference type="NCBIfam" id="TIGR01484">
    <property type="entry name" value="HAD-SF-IIB"/>
    <property type="match status" value="1"/>
</dbReference>
<dbReference type="GO" id="GO:0005829">
    <property type="term" value="C:cytosol"/>
    <property type="evidence" value="ECO:0007669"/>
    <property type="project" value="TreeGrafter"/>
</dbReference>
<dbReference type="InterPro" id="IPR006379">
    <property type="entry name" value="HAD-SF_hydro_IIB"/>
</dbReference>
<dbReference type="Gene3D" id="3.30.1240.10">
    <property type="match status" value="1"/>
</dbReference>
<evidence type="ECO:0000313" key="3">
    <source>
        <dbReference type="Proteomes" id="UP000234951"/>
    </source>
</evidence>
<protein>
    <recommendedName>
        <fullName evidence="5">Cof-type HAD-IIB family hydrolase</fullName>
    </recommendedName>
</protein>
<name>A0A2N5GSC8_9BACI</name>
<dbReference type="Gene3D" id="3.40.50.1000">
    <property type="entry name" value="HAD superfamily/HAD-like"/>
    <property type="match status" value="1"/>
</dbReference>